<organism evidence="2 3">
    <name type="scientific">Effrenium voratum</name>
    <dbReference type="NCBI Taxonomy" id="2562239"/>
    <lineage>
        <taxon>Eukaryota</taxon>
        <taxon>Sar</taxon>
        <taxon>Alveolata</taxon>
        <taxon>Dinophyceae</taxon>
        <taxon>Suessiales</taxon>
        <taxon>Symbiodiniaceae</taxon>
        <taxon>Effrenium</taxon>
    </lineage>
</organism>
<gene>
    <name evidence="2" type="ORF">EVOR1521_LOCUS27081</name>
</gene>
<dbReference type="AlphaFoldDB" id="A0AA36JGQ1"/>
<feature type="region of interest" description="Disordered" evidence="1">
    <location>
        <begin position="1"/>
        <end position="89"/>
    </location>
</feature>
<comment type="caution">
    <text evidence="2">The sequence shown here is derived from an EMBL/GenBank/DDBJ whole genome shotgun (WGS) entry which is preliminary data.</text>
</comment>
<name>A0AA36JGQ1_9DINO</name>
<evidence type="ECO:0000313" key="2">
    <source>
        <dbReference type="EMBL" id="CAJ1404683.1"/>
    </source>
</evidence>
<sequence length="114" mass="12295">MLRQRTLPCDLGLPPDRPAVILTGADGARTPTSRASFGRTELTSDRPPARAVRESSSAVESLHRRRWRRPSGPAPGANPATNPGVQGAANEFTPAFFRLQEKLSYLAEEGTVSL</sequence>
<feature type="compositionally biased region" description="Low complexity" evidence="1">
    <location>
        <begin position="70"/>
        <end position="84"/>
    </location>
</feature>
<dbReference type="Proteomes" id="UP001178507">
    <property type="component" value="Unassembled WGS sequence"/>
</dbReference>
<dbReference type="EMBL" id="CAUJNA010003551">
    <property type="protein sequence ID" value="CAJ1404683.1"/>
    <property type="molecule type" value="Genomic_DNA"/>
</dbReference>
<proteinExistence type="predicted"/>
<keyword evidence="3" id="KW-1185">Reference proteome</keyword>
<evidence type="ECO:0000256" key="1">
    <source>
        <dbReference type="SAM" id="MobiDB-lite"/>
    </source>
</evidence>
<reference evidence="2" key="1">
    <citation type="submission" date="2023-08" db="EMBL/GenBank/DDBJ databases">
        <authorList>
            <person name="Chen Y."/>
            <person name="Shah S."/>
            <person name="Dougan E. K."/>
            <person name="Thang M."/>
            <person name="Chan C."/>
        </authorList>
    </citation>
    <scope>NUCLEOTIDE SEQUENCE</scope>
</reference>
<feature type="compositionally biased region" description="Basic and acidic residues" evidence="1">
    <location>
        <begin position="42"/>
        <end position="53"/>
    </location>
</feature>
<accession>A0AA36JGQ1</accession>
<evidence type="ECO:0000313" key="3">
    <source>
        <dbReference type="Proteomes" id="UP001178507"/>
    </source>
</evidence>
<protein>
    <submittedName>
        <fullName evidence="2">Uncharacterized protein</fullName>
    </submittedName>
</protein>